<evidence type="ECO:0000256" key="12">
    <source>
        <dbReference type="SAM" id="Phobius"/>
    </source>
</evidence>
<evidence type="ECO:0000256" key="1">
    <source>
        <dbReference type="ARBA" id="ARBA00004240"/>
    </source>
</evidence>
<sequence length="356" mass="39079">MTWSPADLLWSLTNRASLTVFESICANLFLVLVASLGVTPVYNLLKGNQFPTKGKHVYVTGGSIGLGRAVAIELAKQGAHVTIVARKEGPLKETVELMKQAAAAQKIKSKDHHVEQKFHWISADVSNREQSIRALDEASAFHSGQVPEIIIICAGTAIPKLFVEASIEEFEMQMRLNYFGALYTVHEAVRRMVDTDVKGKVVLTASTMGLIGFAGYSSYAPTKFAVRGLAECLRNEFLMYGLGLHIYFPGTMFTPGFDNENLTKPLVTREIEGSSGITSEEAAKGMFKGLRKGYYAVTTDFETDFLRISAKGVTPMSSVGWDYLLGLVAPFGAAQFLWETNSKVKNFGKKLLKKDL</sequence>
<dbReference type="GO" id="GO:0030148">
    <property type="term" value="P:sphingolipid biosynthetic process"/>
    <property type="evidence" value="ECO:0007669"/>
    <property type="project" value="InterPro"/>
</dbReference>
<dbReference type="InParanoid" id="A0A1Y2H456"/>
<keyword evidence="8" id="KW-0443">Lipid metabolism</keyword>
<keyword evidence="7" id="KW-0560">Oxidoreductase</keyword>
<evidence type="ECO:0000313" key="13">
    <source>
        <dbReference type="EMBL" id="ORZ27842.1"/>
    </source>
</evidence>
<keyword evidence="14" id="KW-1185">Reference proteome</keyword>
<name>A0A1Y2H456_9FUNG</name>
<dbReference type="InterPro" id="IPR045022">
    <property type="entry name" value="KDSR-like"/>
</dbReference>
<dbReference type="PRINTS" id="PR00081">
    <property type="entry name" value="GDHRDH"/>
</dbReference>
<evidence type="ECO:0000256" key="8">
    <source>
        <dbReference type="ARBA" id="ARBA00023098"/>
    </source>
</evidence>
<keyword evidence="12" id="KW-0812">Transmembrane</keyword>
<dbReference type="FunFam" id="3.40.50.720:FF:000468">
    <property type="entry name" value="Short-chain dehydrogenase, putative"/>
    <property type="match status" value="1"/>
</dbReference>
<evidence type="ECO:0000256" key="3">
    <source>
        <dbReference type="ARBA" id="ARBA00004991"/>
    </source>
</evidence>
<keyword evidence="12" id="KW-0472">Membrane</keyword>
<dbReference type="AlphaFoldDB" id="A0A1Y2H456"/>
<dbReference type="RefSeq" id="XP_021885545.1">
    <property type="nucleotide sequence ID" value="XM_022029678.1"/>
</dbReference>
<evidence type="ECO:0000256" key="5">
    <source>
        <dbReference type="ARBA" id="ARBA00022857"/>
    </source>
</evidence>
<dbReference type="OrthoDB" id="10267115at2759"/>
<comment type="pathway">
    <text evidence="2">Lipid metabolism; sphingolipid metabolism.</text>
</comment>
<evidence type="ECO:0000256" key="10">
    <source>
        <dbReference type="ARBA" id="ARBA00044737"/>
    </source>
</evidence>
<evidence type="ECO:0000256" key="4">
    <source>
        <dbReference type="ARBA" id="ARBA00022824"/>
    </source>
</evidence>
<keyword evidence="12" id="KW-1133">Transmembrane helix</keyword>
<evidence type="ECO:0000256" key="2">
    <source>
        <dbReference type="ARBA" id="ARBA00004760"/>
    </source>
</evidence>
<dbReference type="EC" id="1.1.1.102" evidence="9"/>
<dbReference type="EMBL" id="MCFF01000003">
    <property type="protein sequence ID" value="ORZ27842.1"/>
    <property type="molecule type" value="Genomic_DNA"/>
</dbReference>
<gene>
    <name evidence="13" type="ORF">BCR41DRAFT_418839</name>
</gene>
<protein>
    <recommendedName>
        <fullName evidence="9">3-dehydrosphinganine reductase</fullName>
        <ecNumber evidence="9">1.1.1.102</ecNumber>
    </recommendedName>
</protein>
<evidence type="ECO:0000313" key="14">
    <source>
        <dbReference type="Proteomes" id="UP000193648"/>
    </source>
</evidence>
<dbReference type="PANTHER" id="PTHR43550">
    <property type="entry name" value="3-KETODIHYDROSPHINGOSINE REDUCTASE"/>
    <property type="match status" value="1"/>
</dbReference>
<dbReference type="CDD" id="cd08939">
    <property type="entry name" value="KDSR-like_SDR_c"/>
    <property type="match status" value="1"/>
</dbReference>
<dbReference type="InterPro" id="IPR002347">
    <property type="entry name" value="SDR_fam"/>
</dbReference>
<organism evidence="13 14">
    <name type="scientific">Lobosporangium transversale</name>
    <dbReference type="NCBI Taxonomy" id="64571"/>
    <lineage>
        <taxon>Eukaryota</taxon>
        <taxon>Fungi</taxon>
        <taxon>Fungi incertae sedis</taxon>
        <taxon>Mucoromycota</taxon>
        <taxon>Mortierellomycotina</taxon>
        <taxon>Mortierellomycetes</taxon>
        <taxon>Mortierellales</taxon>
        <taxon>Mortierellaceae</taxon>
        <taxon>Lobosporangium</taxon>
    </lineage>
</organism>
<evidence type="ECO:0000256" key="6">
    <source>
        <dbReference type="ARBA" id="ARBA00022919"/>
    </source>
</evidence>
<dbReference type="Proteomes" id="UP000193648">
    <property type="component" value="Unassembled WGS sequence"/>
</dbReference>
<keyword evidence="4" id="KW-0256">Endoplasmic reticulum</keyword>
<dbReference type="SUPFAM" id="SSF51735">
    <property type="entry name" value="NAD(P)-binding Rossmann-fold domains"/>
    <property type="match status" value="1"/>
</dbReference>
<evidence type="ECO:0000256" key="9">
    <source>
        <dbReference type="ARBA" id="ARBA00026112"/>
    </source>
</evidence>
<accession>A0A1Y2H456</accession>
<keyword evidence="5" id="KW-0521">NADP</keyword>
<comment type="function">
    <text evidence="10">Catalyzes the reduction of 3'-oxosphinganine (3-ketodihydrosphingosine/KDS) to sphinganine (dihydrosphingosine/DHS), the second step of de novo sphingolipid biosynthesis.</text>
</comment>
<comment type="pathway">
    <text evidence="3">Sphingolipid metabolism.</text>
</comment>
<dbReference type="GO" id="GO:0005789">
    <property type="term" value="C:endoplasmic reticulum membrane"/>
    <property type="evidence" value="ECO:0007669"/>
    <property type="project" value="TreeGrafter"/>
</dbReference>
<feature type="transmembrane region" description="Helical" evidence="12">
    <location>
        <begin position="20"/>
        <end position="45"/>
    </location>
</feature>
<dbReference type="FunCoup" id="A0A1Y2H456">
    <property type="interactions" value="121"/>
</dbReference>
<dbReference type="STRING" id="64571.A0A1Y2H456"/>
<comment type="subcellular location">
    <subcellularLocation>
        <location evidence="1">Endoplasmic reticulum</location>
    </subcellularLocation>
</comment>
<dbReference type="Pfam" id="PF00106">
    <property type="entry name" value="adh_short"/>
    <property type="match status" value="1"/>
</dbReference>
<comment type="caution">
    <text evidence="13">The sequence shown here is derived from an EMBL/GenBank/DDBJ whole genome shotgun (WGS) entry which is preliminary data.</text>
</comment>
<dbReference type="GeneID" id="33571521"/>
<dbReference type="InterPro" id="IPR036291">
    <property type="entry name" value="NAD(P)-bd_dom_sf"/>
</dbReference>
<keyword evidence="6" id="KW-0746">Sphingolipid metabolism</keyword>
<proteinExistence type="predicted"/>
<dbReference type="PANTHER" id="PTHR43550:SF3">
    <property type="entry name" value="3-KETODIHYDROSPHINGOSINE REDUCTASE"/>
    <property type="match status" value="1"/>
</dbReference>
<dbReference type="GO" id="GO:0006666">
    <property type="term" value="P:3-keto-sphinganine metabolic process"/>
    <property type="evidence" value="ECO:0007669"/>
    <property type="project" value="InterPro"/>
</dbReference>
<evidence type="ECO:0000256" key="11">
    <source>
        <dbReference type="ARBA" id="ARBA00048930"/>
    </source>
</evidence>
<comment type="catalytic activity">
    <reaction evidence="11">
        <text>sphinganine + NADP(+) = 3-oxosphinganine + NADPH + H(+)</text>
        <dbReference type="Rhea" id="RHEA:22640"/>
        <dbReference type="ChEBI" id="CHEBI:15378"/>
        <dbReference type="ChEBI" id="CHEBI:57783"/>
        <dbReference type="ChEBI" id="CHEBI:57817"/>
        <dbReference type="ChEBI" id="CHEBI:58299"/>
        <dbReference type="ChEBI" id="CHEBI:58349"/>
        <dbReference type="EC" id="1.1.1.102"/>
    </reaction>
    <physiologicalReaction direction="right-to-left" evidence="11">
        <dbReference type="Rhea" id="RHEA:22642"/>
    </physiologicalReaction>
</comment>
<evidence type="ECO:0000256" key="7">
    <source>
        <dbReference type="ARBA" id="ARBA00023002"/>
    </source>
</evidence>
<dbReference type="GO" id="GO:0047560">
    <property type="term" value="F:3-dehydrosphinganine reductase activity"/>
    <property type="evidence" value="ECO:0007669"/>
    <property type="project" value="UniProtKB-EC"/>
</dbReference>
<dbReference type="Gene3D" id="3.40.50.720">
    <property type="entry name" value="NAD(P)-binding Rossmann-like Domain"/>
    <property type="match status" value="1"/>
</dbReference>
<reference evidence="13 14" key="1">
    <citation type="submission" date="2016-07" db="EMBL/GenBank/DDBJ databases">
        <title>Pervasive Adenine N6-methylation of Active Genes in Fungi.</title>
        <authorList>
            <consortium name="DOE Joint Genome Institute"/>
            <person name="Mondo S.J."/>
            <person name="Dannebaum R.O."/>
            <person name="Kuo R.C."/>
            <person name="Labutti K."/>
            <person name="Haridas S."/>
            <person name="Kuo A."/>
            <person name="Salamov A."/>
            <person name="Ahrendt S.R."/>
            <person name="Lipzen A."/>
            <person name="Sullivan W."/>
            <person name="Andreopoulos W.B."/>
            <person name="Clum A."/>
            <person name="Lindquist E."/>
            <person name="Daum C."/>
            <person name="Ramamoorthy G.K."/>
            <person name="Gryganskyi A."/>
            <person name="Culley D."/>
            <person name="Magnuson J.K."/>
            <person name="James T.Y."/>
            <person name="O'Malley M.A."/>
            <person name="Stajich J.E."/>
            <person name="Spatafora J.W."/>
            <person name="Visel A."/>
            <person name="Grigoriev I.V."/>
        </authorList>
    </citation>
    <scope>NUCLEOTIDE SEQUENCE [LARGE SCALE GENOMIC DNA]</scope>
    <source>
        <strain evidence="13 14">NRRL 3116</strain>
    </source>
</reference>